<evidence type="ECO:0000313" key="9">
    <source>
        <dbReference type="EMBL" id="MBS4189824.1"/>
    </source>
</evidence>
<feature type="domain" description="RNA polymerase sigma factor 70 region 4 type 2" evidence="8">
    <location>
        <begin position="103"/>
        <end position="153"/>
    </location>
</feature>
<evidence type="ECO:0000256" key="2">
    <source>
        <dbReference type="ARBA" id="ARBA00023015"/>
    </source>
</evidence>
<evidence type="ECO:0000256" key="4">
    <source>
        <dbReference type="ARBA" id="ARBA00023125"/>
    </source>
</evidence>
<dbReference type="Pfam" id="PF08281">
    <property type="entry name" value="Sigma70_r4_2"/>
    <property type="match status" value="1"/>
</dbReference>
<dbReference type="InterPro" id="IPR014284">
    <property type="entry name" value="RNA_pol_sigma-70_dom"/>
</dbReference>
<evidence type="ECO:0000256" key="5">
    <source>
        <dbReference type="ARBA" id="ARBA00023163"/>
    </source>
</evidence>
<dbReference type="EMBL" id="JAGYPM010000001">
    <property type="protein sequence ID" value="MBS4189824.1"/>
    <property type="molecule type" value="Genomic_DNA"/>
</dbReference>
<keyword evidence="10" id="KW-1185">Reference proteome</keyword>
<dbReference type="InterPro" id="IPR013325">
    <property type="entry name" value="RNA_pol_sigma_r2"/>
</dbReference>
<dbReference type="CDD" id="cd06171">
    <property type="entry name" value="Sigma70_r4"/>
    <property type="match status" value="1"/>
</dbReference>
<comment type="caution">
    <text evidence="9">The sequence shown here is derived from an EMBL/GenBank/DDBJ whole genome shotgun (WGS) entry which is preliminary data.</text>
</comment>
<dbReference type="InterPro" id="IPR013249">
    <property type="entry name" value="RNA_pol_sigma70_r4_t2"/>
</dbReference>
<evidence type="ECO:0000259" key="8">
    <source>
        <dbReference type="Pfam" id="PF08281"/>
    </source>
</evidence>
<dbReference type="Pfam" id="PF04542">
    <property type="entry name" value="Sigma70_r2"/>
    <property type="match status" value="1"/>
</dbReference>
<evidence type="ECO:0000259" key="7">
    <source>
        <dbReference type="Pfam" id="PF04542"/>
    </source>
</evidence>
<evidence type="ECO:0000256" key="6">
    <source>
        <dbReference type="RuleBase" id="RU000716"/>
    </source>
</evidence>
<reference evidence="9 10" key="1">
    <citation type="submission" date="2021-05" db="EMBL/GenBank/DDBJ databases">
        <title>Novel Bacillus species.</title>
        <authorList>
            <person name="Liu G."/>
        </authorList>
    </citation>
    <scope>NUCLEOTIDE SEQUENCE [LARGE SCALE GENOMIC DNA]</scope>
    <source>
        <strain evidence="9 10">FJAT-49705</strain>
    </source>
</reference>
<dbReference type="Proteomes" id="UP000681027">
    <property type="component" value="Unassembled WGS sequence"/>
</dbReference>
<dbReference type="InterPro" id="IPR036388">
    <property type="entry name" value="WH-like_DNA-bd_sf"/>
</dbReference>
<dbReference type="PROSITE" id="PS01063">
    <property type="entry name" value="SIGMA70_ECF"/>
    <property type="match status" value="1"/>
</dbReference>
<evidence type="ECO:0000256" key="3">
    <source>
        <dbReference type="ARBA" id="ARBA00023082"/>
    </source>
</evidence>
<keyword evidence="5 6" id="KW-0804">Transcription</keyword>
<dbReference type="InterPro" id="IPR000838">
    <property type="entry name" value="RNA_pol_sigma70_ECF_CS"/>
</dbReference>
<dbReference type="RefSeq" id="WP_213101221.1">
    <property type="nucleotide sequence ID" value="NZ_JAGYPM010000001.1"/>
</dbReference>
<dbReference type="NCBIfam" id="TIGR02937">
    <property type="entry name" value="sigma70-ECF"/>
    <property type="match status" value="1"/>
</dbReference>
<protein>
    <recommendedName>
        <fullName evidence="6">RNA polymerase sigma factor</fullName>
    </recommendedName>
</protein>
<accession>A0ABS5NQS8</accession>
<keyword evidence="3 6" id="KW-0731">Sigma factor</keyword>
<sequence length="163" mass="19849">MAYELDDFFKNKMNMLFRYLLKMGVGEADAQDIIQDTMIKTLSYLGEIPNDKLNAWLFKVAMNRFYDMYRKKKRTIHIPIEPEHLIDEEGPEEIILTSEQKNEFNALLDQLRPEYKHILLLKYEFHYSYKEISDTLDMKEETVKTWLYRARKQFEKVYRRSEQ</sequence>
<dbReference type="PANTHER" id="PTHR43133">
    <property type="entry name" value="RNA POLYMERASE ECF-TYPE SIGMA FACTO"/>
    <property type="match status" value="1"/>
</dbReference>
<keyword evidence="2 6" id="KW-0805">Transcription regulation</keyword>
<organism evidence="9 10">
    <name type="scientific">Cytobacillus citreus</name>
    <dbReference type="NCBI Taxonomy" id="2833586"/>
    <lineage>
        <taxon>Bacteria</taxon>
        <taxon>Bacillati</taxon>
        <taxon>Bacillota</taxon>
        <taxon>Bacilli</taxon>
        <taxon>Bacillales</taxon>
        <taxon>Bacillaceae</taxon>
        <taxon>Cytobacillus</taxon>
    </lineage>
</organism>
<dbReference type="PANTHER" id="PTHR43133:SF51">
    <property type="entry name" value="RNA POLYMERASE SIGMA FACTOR"/>
    <property type="match status" value="1"/>
</dbReference>
<feature type="domain" description="RNA polymerase sigma-70 region 2" evidence="7">
    <location>
        <begin position="13"/>
        <end position="75"/>
    </location>
</feature>
<comment type="similarity">
    <text evidence="1 6">Belongs to the sigma-70 factor family. ECF subfamily.</text>
</comment>
<evidence type="ECO:0000256" key="1">
    <source>
        <dbReference type="ARBA" id="ARBA00010641"/>
    </source>
</evidence>
<proteinExistence type="inferred from homology"/>
<dbReference type="InterPro" id="IPR013324">
    <property type="entry name" value="RNA_pol_sigma_r3/r4-like"/>
</dbReference>
<dbReference type="InterPro" id="IPR039425">
    <property type="entry name" value="RNA_pol_sigma-70-like"/>
</dbReference>
<dbReference type="SUPFAM" id="SSF88659">
    <property type="entry name" value="Sigma3 and sigma4 domains of RNA polymerase sigma factors"/>
    <property type="match status" value="1"/>
</dbReference>
<evidence type="ECO:0000313" key="10">
    <source>
        <dbReference type="Proteomes" id="UP000681027"/>
    </source>
</evidence>
<dbReference type="SUPFAM" id="SSF88946">
    <property type="entry name" value="Sigma2 domain of RNA polymerase sigma factors"/>
    <property type="match status" value="1"/>
</dbReference>
<dbReference type="Gene3D" id="1.10.10.10">
    <property type="entry name" value="Winged helix-like DNA-binding domain superfamily/Winged helix DNA-binding domain"/>
    <property type="match status" value="1"/>
</dbReference>
<dbReference type="InterPro" id="IPR007627">
    <property type="entry name" value="RNA_pol_sigma70_r2"/>
</dbReference>
<keyword evidence="4 6" id="KW-0238">DNA-binding</keyword>
<name>A0ABS5NQS8_9BACI</name>
<gene>
    <name evidence="9" type="ORF">KHA94_06335</name>
</gene>
<dbReference type="Gene3D" id="1.10.1740.10">
    <property type="match status" value="1"/>
</dbReference>